<keyword evidence="12" id="KW-1185">Reference proteome</keyword>
<dbReference type="InterPro" id="IPR041854">
    <property type="entry name" value="BFD-like_2Fe2S-bd_dom_sf"/>
</dbReference>
<evidence type="ECO:0000256" key="5">
    <source>
        <dbReference type="ARBA" id="ARBA00023004"/>
    </source>
</evidence>
<evidence type="ECO:0000313" key="11">
    <source>
        <dbReference type="EMBL" id="KRG42245.1"/>
    </source>
</evidence>
<feature type="domain" description="BFD-like [2Fe-2S]-binding" evidence="10">
    <location>
        <begin position="2"/>
        <end position="50"/>
    </location>
</feature>
<dbReference type="Pfam" id="PF04324">
    <property type="entry name" value="Fer2_BFD"/>
    <property type="match status" value="1"/>
</dbReference>
<comment type="similarity">
    <text evidence="9">Belongs to the Bfd family.</text>
</comment>
<evidence type="ECO:0000256" key="8">
    <source>
        <dbReference type="ARBA" id="ARBA00039386"/>
    </source>
</evidence>
<keyword evidence="2" id="KW-0001">2Fe-2S</keyword>
<keyword evidence="5" id="KW-0408">Iron</keyword>
<evidence type="ECO:0000256" key="6">
    <source>
        <dbReference type="ARBA" id="ARBA00023014"/>
    </source>
</evidence>
<keyword evidence="4" id="KW-0249">Electron transport</keyword>
<keyword evidence="6" id="KW-0411">Iron-sulfur</keyword>
<dbReference type="GO" id="GO:0051537">
    <property type="term" value="F:2 iron, 2 sulfur cluster binding"/>
    <property type="evidence" value="ECO:0007669"/>
    <property type="project" value="UniProtKB-KW"/>
</dbReference>
<keyword evidence="3" id="KW-0479">Metal-binding</keyword>
<dbReference type="Proteomes" id="UP000050836">
    <property type="component" value="Unassembled WGS sequence"/>
</dbReference>
<accession>A0A0R0ABS4</accession>
<gene>
    <name evidence="11" type="ORF">ARC78_09500</name>
</gene>
<evidence type="ECO:0000256" key="9">
    <source>
        <dbReference type="ARBA" id="ARBA00046332"/>
    </source>
</evidence>
<dbReference type="OrthoDB" id="9815350at2"/>
<dbReference type="AlphaFoldDB" id="A0A0R0ABS4"/>
<reference evidence="11 12" key="1">
    <citation type="submission" date="2015-10" db="EMBL/GenBank/DDBJ databases">
        <title>Genome sequencing and analysis of members of genus Stenotrophomonas.</title>
        <authorList>
            <person name="Patil P.P."/>
            <person name="Midha S."/>
            <person name="Patil P.B."/>
        </authorList>
    </citation>
    <scope>NUCLEOTIDE SEQUENCE [LARGE SCALE GENOMIC DNA]</scope>
    <source>
        <strain evidence="11 12">JCM 9942</strain>
    </source>
</reference>
<evidence type="ECO:0000259" key="10">
    <source>
        <dbReference type="Pfam" id="PF04324"/>
    </source>
</evidence>
<evidence type="ECO:0000256" key="3">
    <source>
        <dbReference type="ARBA" id="ARBA00022723"/>
    </source>
</evidence>
<sequence length="69" mass="7172">MYVCICTGVTDHQIREAALAGCETVAELTMRTGCGSNCGSCLEMAAGLLEQARNTRALPLPVLGMARAA</sequence>
<comment type="caution">
    <text evidence="11">The sequence shown here is derived from an EMBL/GenBank/DDBJ whole genome shotgun (WGS) entry which is preliminary data.</text>
</comment>
<evidence type="ECO:0000256" key="4">
    <source>
        <dbReference type="ARBA" id="ARBA00022982"/>
    </source>
</evidence>
<comment type="cofactor">
    <cofactor evidence="7">
        <name>[2Fe-2S] cluster</name>
        <dbReference type="ChEBI" id="CHEBI:190135"/>
    </cofactor>
</comment>
<evidence type="ECO:0000256" key="1">
    <source>
        <dbReference type="ARBA" id="ARBA00022448"/>
    </source>
</evidence>
<dbReference type="EMBL" id="LLXS01000020">
    <property type="protein sequence ID" value="KRG42245.1"/>
    <property type="molecule type" value="Genomic_DNA"/>
</dbReference>
<dbReference type="RefSeq" id="WP_054659452.1">
    <property type="nucleotide sequence ID" value="NZ_BAZI01000185.1"/>
</dbReference>
<dbReference type="InterPro" id="IPR007419">
    <property type="entry name" value="BFD-like_2Fe2S-bd_dom"/>
</dbReference>
<proteinExistence type="inferred from homology"/>
<protein>
    <recommendedName>
        <fullName evidence="8">Bacterioferritin-associated ferredoxin</fullName>
    </recommendedName>
</protein>
<dbReference type="Gene3D" id="1.10.10.1100">
    <property type="entry name" value="BFD-like [2Fe-2S]-binding domain"/>
    <property type="match status" value="1"/>
</dbReference>
<dbReference type="PANTHER" id="PTHR37424:SF1">
    <property type="entry name" value="BACTERIOFERRITIN-ASSOCIATED FERREDOXIN"/>
    <property type="match status" value="1"/>
</dbReference>
<evidence type="ECO:0000256" key="7">
    <source>
        <dbReference type="ARBA" id="ARBA00034078"/>
    </source>
</evidence>
<dbReference type="GO" id="GO:0046872">
    <property type="term" value="F:metal ion binding"/>
    <property type="evidence" value="ECO:0007669"/>
    <property type="project" value="UniProtKB-KW"/>
</dbReference>
<evidence type="ECO:0000313" key="12">
    <source>
        <dbReference type="Proteomes" id="UP000050836"/>
    </source>
</evidence>
<organism evidence="11 12">
    <name type="scientific">Stenotrophomonas pictorum JCM 9942</name>
    <dbReference type="NCBI Taxonomy" id="1236960"/>
    <lineage>
        <taxon>Bacteria</taxon>
        <taxon>Pseudomonadati</taxon>
        <taxon>Pseudomonadota</taxon>
        <taxon>Gammaproteobacteria</taxon>
        <taxon>Lysobacterales</taxon>
        <taxon>Lysobacteraceae</taxon>
        <taxon>Stenotrophomonas</taxon>
    </lineage>
</organism>
<dbReference type="InterPro" id="IPR052371">
    <property type="entry name" value="BFD-associated_ferredoxin"/>
</dbReference>
<evidence type="ECO:0000256" key="2">
    <source>
        <dbReference type="ARBA" id="ARBA00022714"/>
    </source>
</evidence>
<dbReference type="PANTHER" id="PTHR37424">
    <property type="entry name" value="BACTERIOFERRITIN-ASSOCIATED FERREDOXIN"/>
    <property type="match status" value="1"/>
</dbReference>
<keyword evidence="1" id="KW-0813">Transport</keyword>
<name>A0A0R0ABS4_9GAMM</name>